<feature type="compositionally biased region" description="Polar residues" evidence="1">
    <location>
        <begin position="1"/>
        <end position="11"/>
    </location>
</feature>
<dbReference type="OrthoDB" id="5369448at2759"/>
<dbReference type="AlphaFoldDB" id="A0A0U1M1F0"/>
<feature type="compositionally biased region" description="Basic and acidic residues" evidence="1">
    <location>
        <begin position="621"/>
        <end position="630"/>
    </location>
</feature>
<feature type="compositionally biased region" description="Polar residues" evidence="1">
    <location>
        <begin position="41"/>
        <end position="51"/>
    </location>
</feature>
<dbReference type="EMBL" id="CVMT01000006">
    <property type="protein sequence ID" value="CRG89368.1"/>
    <property type="molecule type" value="Genomic_DNA"/>
</dbReference>
<proteinExistence type="predicted"/>
<feature type="region of interest" description="Disordered" evidence="1">
    <location>
        <begin position="162"/>
        <end position="209"/>
    </location>
</feature>
<keyword evidence="3" id="KW-1185">Reference proteome</keyword>
<protein>
    <submittedName>
        <fullName evidence="2">Uncharacterized protein</fullName>
    </submittedName>
</protein>
<dbReference type="Proteomes" id="UP000054383">
    <property type="component" value="Unassembled WGS sequence"/>
</dbReference>
<gene>
    <name evidence="2" type="ORF">PISL3812_06404</name>
</gene>
<dbReference type="STRING" id="28573.A0A0U1M1F0"/>
<feature type="region of interest" description="Disordered" evidence="1">
    <location>
        <begin position="438"/>
        <end position="464"/>
    </location>
</feature>
<sequence>MDDSTNEQPIDQENEHIVSDGELLTTFATPEIPTDVLDNAGNASHDASQLLNDNASDSTSSSRRHSANDRMLDDDLADGHLVGAKSESSRSSLSSVPDSVVVRSKADMVRNQAPPGTSDVYDSDISYNACDKPIQQKIHDRNSPFRHPSSVRAMQMYTEDEEDEYMTPSRRRGPGYQGLPSSVMRSPRSPLARRQGYHSAGGTPKKPAVKTENPLVLLHCTVLPPTVVLAPGTRLPDRKVLENVLPPRFWRRWKLLEEKIIGSGLLRDRGVLLQHPQEDYGLLEERLLESLELQRPRLEHGHFVGEDDCGVSGNESNNEDTESSLSDTSHERSCPDCGCHVGQHKGHKRWEVRFYAANGLMKEGAWTAAWKEIERIDVQVSLWLPYDVKVEIESRIQEEQTALVAENELKAAQLASIEKHLPQEEIDGLAYAPQRERDIPESRPTPYDISADRQFEPPSPNAYRKPNQEIDLHTLLINYIRIVASDPRNIITVASILVASLALLYSSQTRRNMSDAIRFGDFPAVSTQVYHASSASVLTQVSTEVPAVKIEEYVEGISEVQRVAQEVNYSEPPIYDTTSTVSSVQATETLIEQVAEPLIEGAEPQSIDHESNTVADDFEPEEHLPPKDEIPSENPSPVKQEIEAKSNTVADDFEPGENLPPKDEIPSENPSPDKQETVASIERNLHTEFEVESIVSSNHGIDVEIA</sequence>
<accession>A0A0U1M1F0</accession>
<evidence type="ECO:0000313" key="3">
    <source>
        <dbReference type="Proteomes" id="UP000054383"/>
    </source>
</evidence>
<evidence type="ECO:0000256" key="1">
    <source>
        <dbReference type="SAM" id="MobiDB-lite"/>
    </source>
</evidence>
<feature type="region of interest" description="Disordered" evidence="1">
    <location>
        <begin position="304"/>
        <end position="332"/>
    </location>
</feature>
<feature type="region of interest" description="Disordered" evidence="1">
    <location>
        <begin position="617"/>
        <end position="706"/>
    </location>
</feature>
<evidence type="ECO:0000313" key="2">
    <source>
        <dbReference type="EMBL" id="CRG89368.1"/>
    </source>
</evidence>
<organism evidence="2 3">
    <name type="scientific">Talaromyces islandicus</name>
    <name type="common">Penicillium islandicum</name>
    <dbReference type="NCBI Taxonomy" id="28573"/>
    <lineage>
        <taxon>Eukaryota</taxon>
        <taxon>Fungi</taxon>
        <taxon>Dikarya</taxon>
        <taxon>Ascomycota</taxon>
        <taxon>Pezizomycotina</taxon>
        <taxon>Eurotiomycetes</taxon>
        <taxon>Eurotiomycetidae</taxon>
        <taxon>Eurotiales</taxon>
        <taxon>Trichocomaceae</taxon>
        <taxon>Talaromyces</taxon>
        <taxon>Talaromyces sect. Islandici</taxon>
    </lineage>
</organism>
<name>A0A0U1M1F0_TALIS</name>
<reference evidence="2 3" key="1">
    <citation type="submission" date="2015-04" db="EMBL/GenBank/DDBJ databases">
        <authorList>
            <person name="Syromyatnikov M.Y."/>
            <person name="Popov V.N."/>
        </authorList>
    </citation>
    <scope>NUCLEOTIDE SEQUENCE [LARGE SCALE GENOMIC DNA]</scope>
    <source>
        <strain evidence="2">WF-38-12</strain>
    </source>
</reference>
<dbReference type="OMA" id="QDCGYNS"/>
<feature type="region of interest" description="Disordered" evidence="1">
    <location>
        <begin position="1"/>
        <end position="73"/>
    </location>
</feature>
<feature type="compositionally biased region" description="Low complexity" evidence="1">
    <location>
        <begin position="52"/>
        <end position="61"/>
    </location>
</feature>
<feature type="compositionally biased region" description="Basic and acidic residues" evidence="1">
    <location>
        <begin position="660"/>
        <end position="676"/>
    </location>
</feature>